<name>A0ABR2XPR9_9PEZI</name>
<proteinExistence type="predicted"/>
<keyword evidence="3" id="KW-1185">Reference proteome</keyword>
<feature type="transmembrane region" description="Helical" evidence="1">
    <location>
        <begin position="161"/>
        <end position="185"/>
    </location>
</feature>
<accession>A0ABR2XPR9</accession>
<sequence>MLFTRVESEVRTLEVHTPSCLQIALFAQWSCRDNVIQSSIQAIEYVPYSANCGGRSAYSTEHYGLCLKSSGLVSIDLSQQKSRAASLCRTGWLMIFNHAEILALLYRKSKQGMNKALKPAWLNVLDIITAALVASACAISASEEPTKQTSSQSEVTSIDPWRLAIVGLMAFSGGLHVVFGIFTWIDDKELATPWRKCYI</sequence>
<dbReference type="Proteomes" id="UP001465668">
    <property type="component" value="Unassembled WGS sequence"/>
</dbReference>
<feature type="transmembrane region" description="Helical" evidence="1">
    <location>
        <begin position="120"/>
        <end position="141"/>
    </location>
</feature>
<evidence type="ECO:0000256" key="1">
    <source>
        <dbReference type="SAM" id="Phobius"/>
    </source>
</evidence>
<protein>
    <submittedName>
        <fullName evidence="2">Uncharacterized protein</fullName>
    </submittedName>
</protein>
<gene>
    <name evidence="2" type="ORF">SCAR479_07601</name>
</gene>
<evidence type="ECO:0000313" key="3">
    <source>
        <dbReference type="Proteomes" id="UP001465668"/>
    </source>
</evidence>
<keyword evidence="1" id="KW-0472">Membrane</keyword>
<keyword evidence="1" id="KW-1133">Transmembrane helix</keyword>
<organism evidence="2 3">
    <name type="scientific">Seiridium cardinale</name>
    <dbReference type="NCBI Taxonomy" id="138064"/>
    <lineage>
        <taxon>Eukaryota</taxon>
        <taxon>Fungi</taxon>
        <taxon>Dikarya</taxon>
        <taxon>Ascomycota</taxon>
        <taxon>Pezizomycotina</taxon>
        <taxon>Sordariomycetes</taxon>
        <taxon>Xylariomycetidae</taxon>
        <taxon>Amphisphaeriales</taxon>
        <taxon>Sporocadaceae</taxon>
        <taxon>Seiridium</taxon>
    </lineage>
</organism>
<reference evidence="2 3" key="1">
    <citation type="submission" date="2024-02" db="EMBL/GenBank/DDBJ databases">
        <title>First draft genome assembly of two strains of Seiridium cardinale.</title>
        <authorList>
            <person name="Emiliani G."/>
            <person name="Scali E."/>
        </authorList>
    </citation>
    <scope>NUCLEOTIDE SEQUENCE [LARGE SCALE GENOMIC DNA]</scope>
    <source>
        <strain evidence="2 3">BM-138-000479</strain>
    </source>
</reference>
<dbReference type="EMBL" id="JARVKM010000032">
    <property type="protein sequence ID" value="KAK9775785.1"/>
    <property type="molecule type" value="Genomic_DNA"/>
</dbReference>
<keyword evidence="1" id="KW-0812">Transmembrane</keyword>
<evidence type="ECO:0000313" key="2">
    <source>
        <dbReference type="EMBL" id="KAK9775785.1"/>
    </source>
</evidence>
<comment type="caution">
    <text evidence="2">The sequence shown here is derived from an EMBL/GenBank/DDBJ whole genome shotgun (WGS) entry which is preliminary data.</text>
</comment>